<evidence type="ECO:0000256" key="9">
    <source>
        <dbReference type="ARBA" id="ARBA00023292"/>
    </source>
</evidence>
<feature type="domain" description="Fibronectin type-III" evidence="15">
    <location>
        <begin position="4052"/>
        <end position="4138"/>
    </location>
</feature>
<feature type="domain" description="Laminin EGF-like" evidence="14">
    <location>
        <begin position="822"/>
        <end position="874"/>
    </location>
</feature>
<dbReference type="Gene3D" id="2.10.25.10">
    <property type="entry name" value="Laminin"/>
    <property type="match status" value="8"/>
</dbReference>
<feature type="region of interest" description="Disordered" evidence="11">
    <location>
        <begin position="5144"/>
        <end position="5170"/>
    </location>
</feature>
<evidence type="ECO:0000313" key="17">
    <source>
        <dbReference type="EnsemblMetazoa" id="CLYHEMP003834.1"/>
    </source>
</evidence>
<dbReference type="FunFam" id="2.10.25.10:FF:000105">
    <property type="entry name" value="laminin subunit gamma-1"/>
    <property type="match status" value="1"/>
</dbReference>
<feature type="domain" description="Fibronectin type-III" evidence="15">
    <location>
        <begin position="3007"/>
        <end position="3094"/>
    </location>
</feature>
<keyword evidence="3" id="KW-0964">Secreted</keyword>
<evidence type="ECO:0008006" key="19">
    <source>
        <dbReference type="Google" id="ProtNLM"/>
    </source>
</evidence>
<evidence type="ECO:0000259" key="16">
    <source>
        <dbReference type="PROSITE" id="PS51117"/>
    </source>
</evidence>
<dbReference type="GeneID" id="136810877"/>
<dbReference type="GO" id="GO:0042995">
    <property type="term" value="C:cell projection"/>
    <property type="evidence" value="ECO:0007669"/>
    <property type="project" value="UniProtKB-SubCell"/>
</dbReference>
<dbReference type="InterPro" id="IPR008211">
    <property type="entry name" value="Laminin_N"/>
</dbReference>
<proteinExistence type="predicted"/>
<dbReference type="SUPFAM" id="SSF49899">
    <property type="entry name" value="Concanavalin A-like lectins/glucanases"/>
    <property type="match status" value="3"/>
</dbReference>
<keyword evidence="12" id="KW-0472">Membrane</keyword>
<feature type="domain" description="Fibronectin type-III" evidence="15">
    <location>
        <begin position="2804"/>
        <end position="2904"/>
    </location>
</feature>
<feature type="domain" description="Fibronectin type-III" evidence="15">
    <location>
        <begin position="4330"/>
        <end position="4416"/>
    </location>
</feature>
<dbReference type="Pfam" id="PF00055">
    <property type="entry name" value="Laminin_N"/>
    <property type="match status" value="1"/>
</dbReference>
<dbReference type="PROSITE" id="PS50025">
    <property type="entry name" value="LAM_G_DOMAIN"/>
    <property type="match status" value="2"/>
</dbReference>
<dbReference type="Gene3D" id="2.60.120.200">
    <property type="match status" value="3"/>
</dbReference>
<feature type="domain" description="Fibronectin type-III" evidence="15">
    <location>
        <begin position="1948"/>
        <end position="2048"/>
    </location>
</feature>
<evidence type="ECO:0000256" key="10">
    <source>
        <dbReference type="PROSITE-ProRule" id="PRU00460"/>
    </source>
</evidence>
<dbReference type="PROSITE" id="PS01248">
    <property type="entry name" value="EGF_LAM_1"/>
    <property type="match status" value="1"/>
</dbReference>
<keyword evidence="5" id="KW-0677">Repeat</keyword>
<dbReference type="Pfam" id="PF00041">
    <property type="entry name" value="fn3"/>
    <property type="match status" value="21"/>
</dbReference>
<feature type="domain" description="Fibronectin type-III" evidence="15">
    <location>
        <begin position="2428"/>
        <end position="2526"/>
    </location>
</feature>
<feature type="domain" description="Fibronectin type-III" evidence="15">
    <location>
        <begin position="3673"/>
        <end position="3757"/>
    </location>
</feature>
<keyword evidence="9 10" id="KW-0424">Laminin EGF-like domain</keyword>
<dbReference type="SUPFAM" id="SSF57196">
    <property type="entry name" value="EGF/Laminin"/>
    <property type="match status" value="5"/>
</dbReference>
<evidence type="ECO:0000259" key="15">
    <source>
        <dbReference type="PROSITE" id="PS50853"/>
    </source>
</evidence>
<feature type="domain" description="Laminin EGF-like" evidence="14">
    <location>
        <begin position="928"/>
        <end position="983"/>
    </location>
</feature>
<dbReference type="CDD" id="cd00055">
    <property type="entry name" value="EGF_Lam"/>
    <property type="match status" value="10"/>
</dbReference>
<dbReference type="SMART" id="SM00282">
    <property type="entry name" value="LamG"/>
    <property type="match status" value="3"/>
</dbReference>
<feature type="disulfide bond" evidence="10">
    <location>
        <begin position="798"/>
        <end position="807"/>
    </location>
</feature>
<feature type="disulfide bond" evidence="10">
    <location>
        <begin position="898"/>
        <end position="907"/>
    </location>
</feature>
<keyword evidence="12" id="KW-1133">Transmembrane helix</keyword>
<dbReference type="PROSITE" id="PS50027">
    <property type="entry name" value="EGF_LAM_2"/>
    <property type="match status" value="7"/>
</dbReference>
<feature type="region of interest" description="Disordered" evidence="11">
    <location>
        <begin position="4590"/>
        <end position="4610"/>
    </location>
</feature>
<sequence length="5194" mass="571137">MIRMDEFRGSSKFDIVPWKFRRKNLSKTNKKTFHHIVCFCFGFPQAFDMKFCMVFVFFIQFFGVTNGQQLKGLFPAIKDLSSFTDIKTSSTCGLNNNQMTYCISTVEDSSTSSCTQRTCLLNCCLTCGTSLPTYIDLDKAQRSNGVFISSSRQPYDKDIRSTSWSFTDNGFISYSSVSDTSNFTFTTWFKQQKSNNGVLLFKPSVFTIYIQEYKIIFEYYTKGSPTIINKLEFVNVNFEQDKWHHVALVFTVYDISLFIDGTPVRTSILSGIVLNKAGSIRVGQNLQGDQYKGLMQDIRFFSKGLTNREIVECQKGVIPDVPYSQCRCPESHPRISPSNVFHCMKNGAQSSQRIERLSKESHVPEYLVDGEAITYWISEQTNEVTIDIDLKYSKLQVFLVSILFYSPPAKGMKIERSLDFGKTYQAWQYFSDDCQQSFGIPDDGVLPEPDSVNCIKIPNPRPSWESIAFQPAEAGPDNRPQRPFGVNGCNDFYCSPKLLRFVEATNVKITLKGHTLVSHSDHQYFGVRRIVVGGSCDCYGHATQCEYNQTTIPNPSYTCQCDSRTFTHGQQCEKCLPLYNDKKFARGTVLNANKCKRCQCNNQADECYYNPSLDTAPDDRNAPGGGVCIGCKHNTIGRYCDQCKAWYYRPSDKALSDPDVCQPCNCIGPGISNVQLECEKDDTNGKVAGQCHCKKYAAGRQCTECKSGYYLLSPTNPDGCSNCQCNTPGTVNNDPGCHISSGQCTCKRNVIGVKCTNCKPGFYGLDGVNPDGCSRCDCSSLGSDLSTTCDPQTGQCKCKAKYQGRQCNQCVDGFFGPTCQPCVCNSIGTVAGSTSCNQDTGQCVCKRNVEGISCNQCKVGYYGLSASNPNGCMVCSCDSKGTVGNTGQCDQQSGLCTCKKLVTGRSCNLCQVGTYGLSAVKVDGCTRCDCDPKGTVSGDKTPKDQLVCTSTGQCSCLSNVDGQKCDRCITGYYWNPNGLGCLACACDPQGSLSSLCSSTGQCQCRTSDGLTGLRCNECQSGYYGYSNGRCLSCGCLAAGRTGTNCNSVGICTECKRNVAGSKCNVCKQGTTNLEAANPYGCSGVPNQQGPPRVTSKTSTSISLAWSQPDDPNGIILRYQLQRNGSSVYTGTQLTYTDTSLSPFTTYLYDVYAFTSAGSAKSVDSLLTRTYGDVPKGVSAPTISQIKDRSVIATWNPPSRPNGIIKRYTLVSKQKNNVETSHYSGLITTVQVTALSPFTVYNFSVIACTEDGCTRSSGVIISTKSAAPDSQPAPYVRLLTGGTSLVVTWDAPSRPNGEIQFYDLMQRNAPFQGEGNTLGVRLTPDNRTFDVTGLLPYTEYELRIVAYTTQVKGSTTSNWTRIRTLEGVPSGQPKPFTTSYSSSTMNLTWSSPTSPAGIITRYEVYHYNKETNYLRPILSTSTTGLVKESMITKLSPYTLYQFSIKACNNYACTSHSSKTSAQSLAATPGGQSPPVASIHNSTAVNLVWIDPARPNGPTPVSFKVSMTKPLYNTPPTDVIRGVQFNGFGYYRFSGSHIPDSATTLMTLRFKTKFPDGLLLFASSTGQEDLIVIELRNGKPWFIFDTESGPAAFTVQSQATFNDNQWHEVEVSRDMRNGEIIVDKVHKGSGSSSGDKNVIGQISAIFVGGLPKDYVIKRKDSGEASINRFSFIGCVLDITFKNIPLDFKSFQSKANVPPLSDHCALYPHHGVYFKGFGYLVLNRGVFNGGPNFHISFKLRTSYTDGLVLYAEGMNTYFIIYIENKNLFLRYKQPARADIRYTLASNDFCDNKLHEITIENKAGQLTANIDGDAKNIAILTSDMTVSSETYIGGVPATVNSVILREYRIETHLGGCLQDLKIGSSILNYQYVIKEHYNVDFNGCPGLSTNTGNKPECSNPNITTVYDGQQKKTVSGGLISFTEYLYQVSSYHANVAGKADSPWIVIRTGEGVPSGLSKPVFKAKGAEHINVTWSATTNENGLISRYTIRVYQVINGNPVRVQTKDVTTDNFETKIDQLLPATTYHVTIDAMTSAGGVESLPLIVKTFAAAPEEFDQPTYTRFPRALNITWRPLRKPNGLILFYQLEVNGTPRYNGKGLNVYVDKLNVYTLYELKLMVCGEIACSSTKTMAYTGELAPDSVIAPQVTVLDGNRVLVTWSKPNQSNGKITKYEVYQSLDTSTNNLKLVFNATAVTNQATINKLIPGTTYYFRIRAYTEAGGTLGDAAQVKTAESAPSGVPSPMVTPFNDTTILVKIYPPALPNGVITKYRIIQDGVPVYETSTLPTKDYVAGGLMPFTKHAFHVEVCTAKGCALSDTVTSFTRHGVPEGSIILTINNIKSRSFNASWTSIAKPNGPINYTVYTHGEFYSQPGVNFITVNKTETCYSGEDSNVVYACAGLLPRALYEVHVNGSNDAGFILSNQVKVLTQSDVPDGVAAPIVQSLNSTTIQLSWQPPGRSNGRIQNYSLHAYYPLDDYGSFGQVVLKTGMFNAYTVTRLKAFTQYAFRVEARNEIGSSMGPWTNVTTREAVPESVDAAKLSFTGARRIVLELSPPAKPNGVIVHYRIYLNNTLINTTLERVITVHNLKPYSNYNIYFSACTSVGCADSPRVNFRTLQDVPEGVSAPILTSNGSRSVVIRWFQPNSNNGLIVCYIIQRLQGSSTTPTNVAKLNASFWNTYVDTTVVPYTLYQYRIVAYTSVGGTPSPYNSITTPQSAPEGINPPTISNISQTSFTVSWNTPSTPNGIILYYLVSVSSDSTRKESRVLNTVYQYFINDLASYVEYTIIIKACNSGGCGSSAASKVRTLAAPPKLQAPPSAIALSNSSLRVRWDEPRAPNGPIQRYVLEHRTIESLLTEQITQPTTWRRIYEGTATVFDHSQLGIFSQQQYMVTCFTDEGNATSEKSLYYRTGPGYPTSGPTVAVQVVDHVSVRTSWTDPPFQQIKGIVKSYTVSYEIVGRSGFYTFATLPGNQSSTIVNNLRPSTEYDFRVSLFNGAGHQTSSAVRAKTLAGIPEGFDKPIIYDITSRSIRVSWQPPRTPNGDVQNYTIIANDQRMDTVSSTTTFHHQQNLKPFTAYVIKIQVCTDFMCILSPSENTKTYADAPENIAAPTLKSLNGNSIEVNWKKPNEENGLMIGYNLFRRSTIQCPQKEKPVQKCTFITCKINEQLCGTKCYDPKVQVCCNGTLYQSDPQKTCCNQNYIKKNSPTDVCCGGQFHPNQNTYQCCFGHYRQILSGQVCCHGNNGVVVGNGNQCCGDIPYDGNGDKLCLCGALYNKANNVRQCCGNKIVSIAETCCGSGDQANAHAYDANKVCCGTSYVNQGTSLCCQNTVNQFKVYTYSSSSEKLKHKCCGTNRISTASTCCNENPYASSTHVCADRSSDGATTDCGKGSTCPLAQSLSAYCDQCDFDTSKQICGHVSGYFNKSAEGVTPGMCKTSYAQILININNPNIFRFVDNGLLPHTEYEYYVVGRNLVGNTTSPVSSIMTSMSTPESLQPPVPTVISFARIAITWSEPLKPNGIITKYTLYRTKWSTKQEHMVYTGLALTHTDNQQLEPFTGYMYTLEVCTNLCANISAGSLVYTEESTPENVLPPTLTTLSSTSIEVNWTSPAKPNGVITRYNVTMVRDGAHVSILPANNLGEAKSQIVNNLQAYTEYTFRIEACTKIGCALGPEASQKTLQAVPTGLKAPRVIVMSARQIHVEWNKPTDANGVLKYYVILRNGSVVFNTTTRVFIDDKVRPASTYNYVIRAHNEAGGSISPSTIISTPESSPEGIPAPTLIPLTSVSINVTWSPPTVPNGVVTAYYISHQEIDGPITKELNTGPQWHVIKGLKPYTFYNIRIEACTNAGCGTGPRMMSRTKESTPFGQQPPALTAKSSTMVEIKWLPPLTPNGDVTEYLIERRQGDSGMPFKIYIGSRVEYIDTQLKPYTSYQYRVRSKNSVGDAVSSWASVRTHQGVPQAIQPPRVNVLNGTSVEVEWSTPGVSNGIINSYIIRYRLFSLTGSNYEEVCCIKANEFKTKVHDLKPATSYEFQIGAATSAGEGFSSWALVKTKEAPPSSVPTLMANTNPLGTDDGTVMEIYWDEPEGSNGVITKYVLHDQFSVVYEGLERKALIRKLQPFTNYTFRLVVFNSAGHLSGPIQTLRSGEVTPRGQLPPTVPFVNSSRVHLEWKVPLFPHGDIIRYEIIREEVQARRRKRAETLVTTLPGSASDLAFIDENVKPFTTYRYKVRTVNSQGSVDSEWVTVTTPEAAPLGVSRVHLSVLTDTQIRLDWKEPTTPNGIVRYYNIYRNGTRIDSTSSLQYTDISGLQPSTYYSYQIEACTAGGCTKGPLNTTRTLETAPSEISPPTYTDIKPTSVFVKWKAPTTPNGVINKYQLFIGDQRVPLFEGVGLEYTVVGLEIFTRYSFRVSACTSRGCTASTSSFVTTAEDIPEGLNLPDLYVLGPTAIDVRWTEPQKPNGIIRYYLVKRTLQNFVNVVYNGTDLKFTDRTVSPGTSYGYAIEAYNTAGHITSQIAYSDQTGASAPEDVKAPVLEALTSTNILAKWDVPGKTNGAIVAYYLLYDKQIINVGTVRVYTVSNLSPYTQYELRVKACTSLRETDCATSPASSIRTKEAAPEQQNSPSFEAKHIKGESVQASWVEPRVPNGKIIKYVLYRRSDDQNTTKVYEGPNLSFTDDKSIKPNTRYEYKVVAHNSVGSTESQWSAVTTDNSVPSNIPNLAIDVSSVSSTEITVRISEPKESNGGIIQYYIEVASDQGADGRNITISPTTSSYTITNLNPQTTYHFRLYACNKIGCGASGVTTHATKQANPTGMGRPRISDVTTTLFNVSWAPPTEPNGRIERYELRVEYKCPQPSIPVGCREWTRDPKPPGLGTSFVVDDLDPYRKYHVSVIAFNQVGSVRSETISQTTLSDKPKAVAPPKVSISEATPTTVIVDWSESFQLNGPVVEYAMYQNDIKTLTAKAGDLNWNGPDRAVGTYRYKVTLTTLVGNTEEQVTTEEAVITVIGNSGTPSTSAQTAETPWYRTVWFLALCALAGLLIIFLIIVCCCRGYGRNRTVYVRQRDPLPRKAKFGARSTTDNYLNNNGQFSDFPPNLKLSTTNINEDDTIYQDGVVFAPKDSSRYTSTRELLDNGSSQHDLNMDKFTAAEDDDDEDGDFIWDQTNDDSRDLDSGLYDDDGVSPNYTEPEIETTQDGFVSMQQERIMFPDTHL</sequence>
<feature type="domain" description="Laminin EGF-like" evidence="14">
    <location>
        <begin position="875"/>
        <end position="927"/>
    </location>
</feature>
<feature type="domain" description="Fibronectin type-III" evidence="15">
    <location>
        <begin position="2132"/>
        <end position="2231"/>
    </location>
</feature>
<feature type="domain" description="Fibronectin type-III" evidence="15">
    <location>
        <begin position="2233"/>
        <end position="2323"/>
    </location>
</feature>
<dbReference type="PANTHER" id="PTHR46957">
    <property type="entry name" value="CYTOKINE RECEPTOR"/>
    <property type="match status" value="1"/>
</dbReference>
<feature type="domain" description="Laminin EGF-like" evidence="14">
    <location>
        <begin position="664"/>
        <end position="722"/>
    </location>
</feature>
<feature type="domain" description="Laminin N-terminal" evidence="16">
    <location>
        <begin position="302"/>
        <end position="535"/>
    </location>
</feature>
<dbReference type="PROSITE" id="PS50853">
    <property type="entry name" value="FN3"/>
    <property type="match status" value="29"/>
</dbReference>
<feature type="transmembrane region" description="Helical" evidence="12">
    <location>
        <begin position="36"/>
        <end position="62"/>
    </location>
</feature>
<evidence type="ECO:0000259" key="13">
    <source>
        <dbReference type="PROSITE" id="PS50025"/>
    </source>
</evidence>
<organism evidence="17 18">
    <name type="scientific">Clytia hemisphaerica</name>
    <dbReference type="NCBI Taxonomy" id="252671"/>
    <lineage>
        <taxon>Eukaryota</taxon>
        <taxon>Metazoa</taxon>
        <taxon>Cnidaria</taxon>
        <taxon>Hydrozoa</taxon>
        <taxon>Hydroidolina</taxon>
        <taxon>Leptothecata</taxon>
        <taxon>Obeliida</taxon>
        <taxon>Clytiidae</taxon>
        <taxon>Clytia</taxon>
    </lineage>
</organism>
<dbReference type="InterPro" id="IPR036116">
    <property type="entry name" value="FN3_sf"/>
</dbReference>
<dbReference type="EnsemblMetazoa" id="CLYHEMT003834.1">
    <property type="protein sequence ID" value="CLYHEMP003834.1"/>
    <property type="gene ID" value="CLYHEMG003834"/>
</dbReference>
<evidence type="ECO:0000256" key="3">
    <source>
        <dbReference type="ARBA" id="ARBA00022525"/>
    </source>
</evidence>
<evidence type="ECO:0000313" key="18">
    <source>
        <dbReference type="Proteomes" id="UP000594262"/>
    </source>
</evidence>
<dbReference type="RefSeq" id="XP_066923568.1">
    <property type="nucleotide sequence ID" value="XM_067067467.1"/>
</dbReference>
<dbReference type="InterPro" id="IPR000742">
    <property type="entry name" value="EGF"/>
</dbReference>
<dbReference type="GO" id="GO:0005576">
    <property type="term" value="C:extracellular region"/>
    <property type="evidence" value="ECO:0007669"/>
    <property type="project" value="UniProtKB-SubCell"/>
</dbReference>
<dbReference type="FunFam" id="2.10.25.10:FF:000090">
    <property type="entry name" value="laminin subunit alpha"/>
    <property type="match status" value="1"/>
</dbReference>
<evidence type="ECO:0000256" key="1">
    <source>
        <dbReference type="ARBA" id="ARBA00004316"/>
    </source>
</evidence>
<dbReference type="SUPFAM" id="SSF49265">
    <property type="entry name" value="Fibronectin type III"/>
    <property type="match status" value="20"/>
</dbReference>
<feature type="domain" description="Fibronectin type-III" evidence="15">
    <location>
        <begin position="1176"/>
        <end position="1265"/>
    </location>
</feature>
<feature type="domain" description="Fibronectin type-III" evidence="15">
    <location>
        <begin position="4702"/>
        <end position="4796"/>
    </location>
</feature>
<dbReference type="InterPro" id="IPR050713">
    <property type="entry name" value="RTP_Phos/Ushers"/>
</dbReference>
<evidence type="ECO:0000256" key="2">
    <source>
        <dbReference type="ARBA" id="ARBA00004613"/>
    </source>
</evidence>
<evidence type="ECO:0000259" key="14">
    <source>
        <dbReference type="PROSITE" id="PS50027"/>
    </source>
</evidence>
<dbReference type="GO" id="GO:0016020">
    <property type="term" value="C:membrane"/>
    <property type="evidence" value="ECO:0007669"/>
    <property type="project" value="UniProtKB-SubCell"/>
</dbReference>
<protein>
    <recommendedName>
        <fullName evidence="19">Usherin</fullName>
    </recommendedName>
</protein>
<dbReference type="InterPro" id="IPR013783">
    <property type="entry name" value="Ig-like_fold"/>
</dbReference>
<feature type="domain" description="Fibronectin type-III" evidence="15">
    <location>
        <begin position="3577"/>
        <end position="3672"/>
    </location>
</feature>
<feature type="domain" description="Fibronectin type-III" evidence="15">
    <location>
        <begin position="3948"/>
        <end position="4045"/>
    </location>
</feature>
<dbReference type="InterPro" id="IPR002049">
    <property type="entry name" value="LE_dom"/>
</dbReference>
<evidence type="ECO:0000256" key="6">
    <source>
        <dbReference type="ARBA" id="ARBA00023157"/>
    </source>
</evidence>
<dbReference type="InterPro" id="IPR001791">
    <property type="entry name" value="Laminin_G"/>
</dbReference>
<evidence type="ECO:0000256" key="12">
    <source>
        <dbReference type="SAM" id="Phobius"/>
    </source>
</evidence>
<keyword evidence="4" id="KW-0732">Signal</keyword>
<evidence type="ECO:0000256" key="8">
    <source>
        <dbReference type="ARBA" id="ARBA00023273"/>
    </source>
</evidence>
<dbReference type="Gene3D" id="2.60.120.260">
    <property type="entry name" value="Galactose-binding domain-like"/>
    <property type="match status" value="1"/>
</dbReference>
<dbReference type="FunFam" id="2.10.25.10:FF:000275">
    <property type="entry name" value="usherin"/>
    <property type="match status" value="3"/>
</dbReference>
<dbReference type="Pfam" id="PF00053">
    <property type="entry name" value="EGF_laminin"/>
    <property type="match status" value="9"/>
</dbReference>
<feature type="domain" description="Fibronectin type-III" evidence="15">
    <location>
        <begin position="4417"/>
        <end position="4509"/>
    </location>
</feature>
<dbReference type="Proteomes" id="UP000594262">
    <property type="component" value="Unplaced"/>
</dbReference>
<dbReference type="SMART" id="SM00136">
    <property type="entry name" value="LamNT"/>
    <property type="match status" value="1"/>
</dbReference>
<dbReference type="SMART" id="SM00180">
    <property type="entry name" value="EGF_Lam"/>
    <property type="match status" value="10"/>
</dbReference>
<feature type="domain" description="Fibronectin type-III" evidence="15">
    <location>
        <begin position="4510"/>
        <end position="4600"/>
    </location>
</feature>
<dbReference type="Pfam" id="PF13385">
    <property type="entry name" value="Laminin_G_3"/>
    <property type="match status" value="1"/>
</dbReference>
<dbReference type="PROSITE" id="PS51117">
    <property type="entry name" value="LAMININ_NTER"/>
    <property type="match status" value="1"/>
</dbReference>
<feature type="domain" description="Laminin EGF-like" evidence="14">
    <location>
        <begin position="984"/>
        <end position="1032"/>
    </location>
</feature>
<dbReference type="Pfam" id="PF02210">
    <property type="entry name" value="Laminin_G_2"/>
    <property type="match status" value="2"/>
</dbReference>
<feature type="domain" description="Fibronectin type-III" evidence="15">
    <location>
        <begin position="2906"/>
        <end position="3006"/>
    </location>
</feature>
<dbReference type="PRINTS" id="PR00011">
    <property type="entry name" value="EGFLAMININ"/>
</dbReference>
<dbReference type="InterPro" id="IPR003961">
    <property type="entry name" value="FN3_dom"/>
</dbReference>
<feature type="domain" description="Laminin EGF-like" evidence="14">
    <location>
        <begin position="776"/>
        <end position="821"/>
    </location>
</feature>
<keyword evidence="7" id="KW-0325">Glycoprotein</keyword>
<dbReference type="CDD" id="cd00110">
    <property type="entry name" value="LamG"/>
    <property type="match status" value="3"/>
</dbReference>
<dbReference type="SMART" id="SM00060">
    <property type="entry name" value="FN3"/>
    <property type="match status" value="32"/>
</dbReference>
<keyword evidence="18" id="KW-1185">Reference proteome</keyword>
<comment type="subcellular location">
    <subcellularLocation>
        <location evidence="1">Cell projection</location>
    </subcellularLocation>
    <subcellularLocation>
        <location evidence="2">Secreted</location>
    </subcellularLocation>
</comment>
<feature type="disulfide bond" evidence="10">
    <location>
        <begin position="693"/>
        <end position="702"/>
    </location>
</feature>
<feature type="domain" description="Fibronectin type-III" evidence="15">
    <location>
        <begin position="3479"/>
        <end position="3576"/>
    </location>
</feature>
<dbReference type="PANTHER" id="PTHR46957:SF7">
    <property type="entry name" value="USHERIN"/>
    <property type="match status" value="1"/>
</dbReference>
<dbReference type="OrthoDB" id="5984158at2759"/>
<feature type="disulfide bond" evidence="10">
    <location>
        <begin position="956"/>
        <end position="965"/>
    </location>
</feature>
<keyword evidence="8" id="KW-0966">Cell projection</keyword>
<dbReference type="SMART" id="SM00181">
    <property type="entry name" value="EGF"/>
    <property type="match status" value="7"/>
</dbReference>
<feature type="transmembrane region" description="Helical" evidence="12">
    <location>
        <begin position="5011"/>
        <end position="5037"/>
    </location>
</feature>
<feature type="domain" description="Laminin G" evidence="13">
    <location>
        <begin position="1706"/>
        <end position="1880"/>
    </location>
</feature>
<feature type="domain" description="Fibronectin type-III" evidence="15">
    <location>
        <begin position="4607"/>
        <end position="4696"/>
    </location>
</feature>
<feature type="domain" description="Fibronectin type-III" evidence="15">
    <location>
        <begin position="4139"/>
        <end position="4237"/>
    </location>
</feature>
<feature type="domain" description="Fibronectin type-III" evidence="15">
    <location>
        <begin position="1267"/>
        <end position="1366"/>
    </location>
</feature>
<reference evidence="17" key="1">
    <citation type="submission" date="2021-01" db="UniProtKB">
        <authorList>
            <consortium name="EnsemblMetazoa"/>
        </authorList>
    </citation>
    <scope>IDENTIFICATION</scope>
</reference>
<feature type="disulfide bond" evidence="10">
    <location>
        <begin position="746"/>
        <end position="755"/>
    </location>
</feature>
<accession>A0A7M5USH2</accession>
<feature type="domain" description="Laminin G" evidence="13">
    <location>
        <begin position="1518"/>
        <end position="1701"/>
    </location>
</feature>
<feature type="domain" description="Fibronectin type-III" evidence="15">
    <location>
        <begin position="3761"/>
        <end position="3853"/>
    </location>
</feature>
<keyword evidence="6 10" id="KW-1015">Disulfide bond</keyword>
<feature type="domain" description="Fibronectin type-III" evidence="15">
    <location>
        <begin position="4241"/>
        <end position="4329"/>
    </location>
</feature>
<feature type="domain" description="Fibronectin type-III" evidence="15">
    <location>
        <begin position="3854"/>
        <end position="3944"/>
    </location>
</feature>
<dbReference type="FunFam" id="2.10.25.10:FF:000082">
    <property type="entry name" value="Laminin subunit alpha 1"/>
    <property type="match status" value="1"/>
</dbReference>
<evidence type="ECO:0000256" key="11">
    <source>
        <dbReference type="SAM" id="MobiDB-lite"/>
    </source>
</evidence>
<evidence type="ECO:0000256" key="5">
    <source>
        <dbReference type="ARBA" id="ARBA00022737"/>
    </source>
</evidence>
<keyword evidence="12" id="KW-0812">Transmembrane</keyword>
<evidence type="ECO:0000256" key="7">
    <source>
        <dbReference type="ARBA" id="ARBA00023180"/>
    </source>
</evidence>
<dbReference type="Gene3D" id="2.60.40.10">
    <property type="entry name" value="Immunoglobulins"/>
    <property type="match status" value="30"/>
</dbReference>
<feature type="domain" description="Fibronectin type-III" evidence="15">
    <location>
        <begin position="2611"/>
        <end position="2707"/>
    </location>
</feature>
<feature type="domain" description="Fibronectin type-III" evidence="15">
    <location>
        <begin position="1368"/>
        <end position="1469"/>
    </location>
</feature>
<comment type="caution">
    <text evidence="10">Lacks conserved residue(s) required for the propagation of feature annotation.</text>
</comment>
<evidence type="ECO:0000256" key="4">
    <source>
        <dbReference type="ARBA" id="ARBA00022729"/>
    </source>
</evidence>
<name>A0A7M5USH2_9CNID</name>
<feature type="domain" description="Fibronectin type-III" evidence="15">
    <location>
        <begin position="2527"/>
        <end position="2610"/>
    </location>
</feature>
<feature type="domain" description="Fibronectin type-III" evidence="15">
    <location>
        <begin position="4797"/>
        <end position="4897"/>
    </location>
</feature>
<dbReference type="InterPro" id="IPR013320">
    <property type="entry name" value="ConA-like_dom_sf"/>
</dbReference>
<feature type="disulfide bond" evidence="10">
    <location>
        <begin position="845"/>
        <end position="854"/>
    </location>
</feature>
<feature type="domain" description="Fibronectin type-III" evidence="15">
    <location>
        <begin position="2711"/>
        <end position="2803"/>
    </location>
</feature>
<feature type="domain" description="Fibronectin type-III" evidence="15">
    <location>
        <begin position="1087"/>
        <end position="1172"/>
    </location>
</feature>
<dbReference type="CDD" id="cd00063">
    <property type="entry name" value="FN3"/>
    <property type="match status" value="28"/>
</dbReference>
<feature type="disulfide bond" evidence="10">
    <location>
        <begin position="984"/>
        <end position="996"/>
    </location>
</feature>
<feature type="domain" description="Laminin EGF-like" evidence="14">
    <location>
        <begin position="723"/>
        <end position="775"/>
    </location>
</feature>